<evidence type="ECO:0000313" key="2">
    <source>
        <dbReference type="EMBL" id="GAA4745427.1"/>
    </source>
</evidence>
<reference evidence="3" key="1">
    <citation type="journal article" date="2019" name="Int. J. Syst. Evol. Microbiol.">
        <title>The Global Catalogue of Microorganisms (GCM) 10K type strain sequencing project: providing services to taxonomists for standard genome sequencing and annotation.</title>
        <authorList>
            <consortium name="The Broad Institute Genomics Platform"/>
            <consortium name="The Broad Institute Genome Sequencing Center for Infectious Disease"/>
            <person name="Wu L."/>
            <person name="Ma J."/>
        </authorList>
    </citation>
    <scope>NUCLEOTIDE SEQUENCE [LARGE SCALE GENOMIC DNA]</scope>
    <source>
        <strain evidence="3">JCM 19015</strain>
    </source>
</reference>
<dbReference type="EMBL" id="BAABLP010000003">
    <property type="protein sequence ID" value="GAA4745427.1"/>
    <property type="molecule type" value="Genomic_DNA"/>
</dbReference>
<sequence>MCRVEVRDRLPVVSFFSSVDPQPPEPDEERETYRRPPAVHGPWPDEVGRPVAASFVLARSGTAAVAVQAIRAYSTGCLFEIAWVVRRTDEFAARWRRLHEIAFRHVPAGSADGDALLLGVALSDGTTARTNDRFDRRDPGSGPRLVNPGGSGTSGGTERIHGTAEHWLLPLPPAPTMELVCSWPVFGIEESRRTIDTTALREAASHAQWMWPEDADLPGPEDE</sequence>
<accession>A0ABP8Z411</accession>
<protein>
    <recommendedName>
        <fullName evidence="4">Suppressor of fused-like domain-containing protein</fullName>
    </recommendedName>
</protein>
<organism evidence="2 3">
    <name type="scientific">Amnibacterium soli</name>
    <dbReference type="NCBI Taxonomy" id="1282736"/>
    <lineage>
        <taxon>Bacteria</taxon>
        <taxon>Bacillati</taxon>
        <taxon>Actinomycetota</taxon>
        <taxon>Actinomycetes</taxon>
        <taxon>Micrococcales</taxon>
        <taxon>Microbacteriaceae</taxon>
        <taxon>Amnibacterium</taxon>
    </lineage>
</organism>
<feature type="region of interest" description="Disordered" evidence="1">
    <location>
        <begin position="18"/>
        <end position="44"/>
    </location>
</feature>
<feature type="compositionally biased region" description="Basic and acidic residues" evidence="1">
    <location>
        <begin position="130"/>
        <end position="139"/>
    </location>
</feature>
<proteinExistence type="predicted"/>
<name>A0ABP8Z411_9MICO</name>
<evidence type="ECO:0000256" key="1">
    <source>
        <dbReference type="SAM" id="MobiDB-lite"/>
    </source>
</evidence>
<dbReference type="Proteomes" id="UP001500121">
    <property type="component" value="Unassembled WGS sequence"/>
</dbReference>
<comment type="caution">
    <text evidence="2">The sequence shown here is derived from an EMBL/GenBank/DDBJ whole genome shotgun (WGS) entry which is preliminary data.</text>
</comment>
<evidence type="ECO:0008006" key="4">
    <source>
        <dbReference type="Google" id="ProtNLM"/>
    </source>
</evidence>
<feature type="region of interest" description="Disordered" evidence="1">
    <location>
        <begin position="128"/>
        <end position="159"/>
    </location>
</feature>
<evidence type="ECO:0000313" key="3">
    <source>
        <dbReference type="Proteomes" id="UP001500121"/>
    </source>
</evidence>
<gene>
    <name evidence="2" type="ORF">GCM10025783_16510</name>
</gene>
<keyword evidence="3" id="KW-1185">Reference proteome</keyword>